<name>A0AA39F6Z9_9HYME</name>
<dbReference type="AlphaFoldDB" id="A0AA39F6Z9"/>
<sequence>MEMEILCGVVVYWDTTGYKIIVCHPSENSSAYVDIIIATIMDLTTLEVEKISVTRNQYTIHLLIGELHYACVTRSEGSPVEASCISFCAQEFLERVRCVYRELPMLIDLSRDIKHFSSINLSIPLEKIMEKNSHDITTLPLIKGELAEVRKVLLDSVQKLVDRGEKLDELVKKTQTLEITIRKDFRFPSRLSKKKKSICLIVFASIIMLLSSLAFGILVYVQII</sequence>
<dbReference type="Proteomes" id="UP001168990">
    <property type="component" value="Unassembled WGS sequence"/>
</dbReference>
<comment type="caution">
    <text evidence="4">The sequence shown here is derived from an EMBL/GenBank/DDBJ whole genome shotgun (WGS) entry which is preliminary data.</text>
</comment>
<dbReference type="Pfam" id="PF00957">
    <property type="entry name" value="Synaptobrevin"/>
    <property type="match status" value="1"/>
</dbReference>
<feature type="transmembrane region" description="Helical" evidence="2">
    <location>
        <begin position="198"/>
        <end position="223"/>
    </location>
</feature>
<dbReference type="CDD" id="cd15843">
    <property type="entry name" value="R-SNARE"/>
    <property type="match status" value="1"/>
</dbReference>
<organism evidence="4 5">
    <name type="scientific">Microctonus aethiopoides</name>
    <dbReference type="NCBI Taxonomy" id="144406"/>
    <lineage>
        <taxon>Eukaryota</taxon>
        <taxon>Metazoa</taxon>
        <taxon>Ecdysozoa</taxon>
        <taxon>Arthropoda</taxon>
        <taxon>Hexapoda</taxon>
        <taxon>Insecta</taxon>
        <taxon>Pterygota</taxon>
        <taxon>Neoptera</taxon>
        <taxon>Endopterygota</taxon>
        <taxon>Hymenoptera</taxon>
        <taxon>Apocrita</taxon>
        <taxon>Ichneumonoidea</taxon>
        <taxon>Braconidae</taxon>
        <taxon>Euphorinae</taxon>
        <taxon>Microctonus</taxon>
    </lineage>
</organism>
<accession>A0AA39F6Z9</accession>
<keyword evidence="2" id="KW-0812">Transmembrane</keyword>
<keyword evidence="5" id="KW-1185">Reference proteome</keyword>
<dbReference type="Gene3D" id="3.30.450.50">
    <property type="entry name" value="Longin domain"/>
    <property type="match status" value="1"/>
</dbReference>
<evidence type="ECO:0000256" key="2">
    <source>
        <dbReference type="SAM" id="Phobius"/>
    </source>
</evidence>
<evidence type="ECO:0000313" key="5">
    <source>
        <dbReference type="Proteomes" id="UP001168990"/>
    </source>
</evidence>
<dbReference type="SUPFAM" id="SSF58038">
    <property type="entry name" value="SNARE fusion complex"/>
    <property type="match status" value="1"/>
</dbReference>
<evidence type="ECO:0000313" key="4">
    <source>
        <dbReference type="EMBL" id="KAK0164118.1"/>
    </source>
</evidence>
<feature type="domain" description="V-SNARE coiled-coil homology" evidence="3">
    <location>
        <begin position="138"/>
        <end position="199"/>
    </location>
</feature>
<dbReference type="EMBL" id="JAQQBS010001422">
    <property type="protein sequence ID" value="KAK0164118.1"/>
    <property type="molecule type" value="Genomic_DNA"/>
</dbReference>
<dbReference type="InterPro" id="IPR042855">
    <property type="entry name" value="V_SNARE_CC"/>
</dbReference>
<reference evidence="4" key="2">
    <citation type="submission" date="2023-03" db="EMBL/GenBank/DDBJ databases">
        <authorList>
            <person name="Inwood S.N."/>
            <person name="Skelly J.G."/>
            <person name="Guhlin J."/>
            <person name="Harrop T.W.R."/>
            <person name="Goldson S.G."/>
            <person name="Dearden P.K."/>
        </authorList>
    </citation>
    <scope>NUCLEOTIDE SEQUENCE</scope>
    <source>
        <strain evidence="4">Irish</strain>
        <tissue evidence="4">Whole body</tissue>
    </source>
</reference>
<keyword evidence="2" id="KW-1133">Transmembrane helix</keyword>
<reference evidence="4" key="1">
    <citation type="journal article" date="2023" name="bioRxiv">
        <title>Scaffold-level genome assemblies of two parasitoid biocontrol wasps reveal the parthenogenesis mechanism and an associated novel virus.</title>
        <authorList>
            <person name="Inwood S."/>
            <person name="Skelly J."/>
            <person name="Guhlin J."/>
            <person name="Harrop T."/>
            <person name="Goldson S."/>
            <person name="Dearden P."/>
        </authorList>
    </citation>
    <scope>NUCLEOTIDE SEQUENCE</scope>
    <source>
        <strain evidence="4">Irish</strain>
        <tissue evidence="4">Whole body</tissue>
    </source>
</reference>
<proteinExistence type="predicted"/>
<gene>
    <name evidence="4" type="ORF">PV328_002779</name>
</gene>
<keyword evidence="1" id="KW-0175">Coiled coil</keyword>
<dbReference type="PROSITE" id="PS50892">
    <property type="entry name" value="V_SNARE"/>
    <property type="match status" value="1"/>
</dbReference>
<evidence type="ECO:0000259" key="3">
    <source>
        <dbReference type="PROSITE" id="PS50892"/>
    </source>
</evidence>
<evidence type="ECO:0000256" key="1">
    <source>
        <dbReference type="PROSITE-ProRule" id="PRU00290"/>
    </source>
</evidence>
<protein>
    <recommendedName>
        <fullName evidence="3">V-SNARE coiled-coil homology domain-containing protein</fullName>
    </recommendedName>
</protein>
<keyword evidence="2" id="KW-0472">Membrane</keyword>